<keyword evidence="1" id="KW-0732">Signal</keyword>
<organism evidence="2 3">
    <name type="scientific">Salibacterium lacus</name>
    <dbReference type="NCBI Taxonomy" id="1898109"/>
    <lineage>
        <taxon>Bacteria</taxon>
        <taxon>Bacillati</taxon>
        <taxon>Bacillota</taxon>
        <taxon>Bacilli</taxon>
        <taxon>Bacillales</taxon>
        <taxon>Bacillaceae</taxon>
    </lineage>
</organism>
<keyword evidence="3" id="KW-1185">Reference proteome</keyword>
<accession>A0ABW5T0D7</accession>
<evidence type="ECO:0000313" key="3">
    <source>
        <dbReference type="Proteomes" id="UP001597520"/>
    </source>
</evidence>
<dbReference type="EMBL" id="JBHUML010000002">
    <property type="protein sequence ID" value="MFD2704998.1"/>
    <property type="molecule type" value="Genomic_DNA"/>
</dbReference>
<dbReference type="InterPro" id="IPR024485">
    <property type="entry name" value="DUF2680"/>
</dbReference>
<sequence>MRQKWMLIPAAAAALFLSEVPAGVSGAEEQQEERQVELTEAQQKELAEIHSSILEKRKTLIDKYTEFGVVPQEKREQMKEQLDEGYAKLEERQFIPPHPHHWNKEKDE</sequence>
<evidence type="ECO:0000256" key="1">
    <source>
        <dbReference type="SAM" id="SignalP"/>
    </source>
</evidence>
<dbReference type="RefSeq" id="WP_380712264.1">
    <property type="nucleotide sequence ID" value="NZ_JBHUML010000002.1"/>
</dbReference>
<feature type="signal peptide" evidence="1">
    <location>
        <begin position="1"/>
        <end position="22"/>
    </location>
</feature>
<comment type="caution">
    <text evidence="2">The sequence shown here is derived from an EMBL/GenBank/DDBJ whole genome shotgun (WGS) entry which is preliminary data.</text>
</comment>
<protein>
    <submittedName>
        <fullName evidence="2">DUF2680 domain-containing protein</fullName>
    </submittedName>
</protein>
<reference evidence="3" key="1">
    <citation type="journal article" date="2019" name="Int. J. Syst. Evol. Microbiol.">
        <title>The Global Catalogue of Microorganisms (GCM) 10K type strain sequencing project: providing services to taxonomists for standard genome sequencing and annotation.</title>
        <authorList>
            <consortium name="The Broad Institute Genomics Platform"/>
            <consortium name="The Broad Institute Genome Sequencing Center for Infectious Disease"/>
            <person name="Wu L."/>
            <person name="Ma J."/>
        </authorList>
    </citation>
    <scope>NUCLEOTIDE SEQUENCE [LARGE SCALE GENOMIC DNA]</scope>
    <source>
        <strain evidence="3">KCTC 33792</strain>
    </source>
</reference>
<feature type="chain" id="PRO_5046362276" evidence="1">
    <location>
        <begin position="23"/>
        <end position="108"/>
    </location>
</feature>
<name>A0ABW5T0D7_9BACI</name>
<proteinExistence type="predicted"/>
<dbReference type="Proteomes" id="UP001597520">
    <property type="component" value="Unassembled WGS sequence"/>
</dbReference>
<evidence type="ECO:0000313" key="2">
    <source>
        <dbReference type="EMBL" id="MFD2704998.1"/>
    </source>
</evidence>
<gene>
    <name evidence="2" type="ORF">ACFSUB_05925</name>
</gene>
<dbReference type="Pfam" id="PF10925">
    <property type="entry name" value="DUF2680"/>
    <property type="match status" value="1"/>
</dbReference>